<evidence type="ECO:0000256" key="1">
    <source>
        <dbReference type="ARBA" id="ARBA00002435"/>
    </source>
</evidence>
<evidence type="ECO:0000256" key="4">
    <source>
        <dbReference type="ARBA" id="ARBA00016225"/>
    </source>
</evidence>
<evidence type="ECO:0000256" key="2">
    <source>
        <dbReference type="ARBA" id="ARBA00004123"/>
    </source>
</evidence>
<organism evidence="12 13">
    <name type="scientific">Cherax quadricarinatus</name>
    <name type="common">Australian red claw crayfish</name>
    <dbReference type="NCBI Taxonomy" id="27406"/>
    <lineage>
        <taxon>Eukaryota</taxon>
        <taxon>Metazoa</taxon>
        <taxon>Ecdysozoa</taxon>
        <taxon>Arthropoda</taxon>
        <taxon>Crustacea</taxon>
        <taxon>Multicrustacea</taxon>
        <taxon>Malacostraca</taxon>
        <taxon>Eumalacostraca</taxon>
        <taxon>Eucarida</taxon>
        <taxon>Decapoda</taxon>
        <taxon>Pleocyemata</taxon>
        <taxon>Astacidea</taxon>
        <taxon>Parastacoidea</taxon>
        <taxon>Parastacidae</taxon>
        <taxon>Cherax</taxon>
    </lineage>
</organism>
<dbReference type="InterPro" id="IPR002730">
    <property type="entry name" value="Rpp29/RNP1"/>
</dbReference>
<keyword evidence="13" id="KW-1185">Reference proteome</keyword>
<dbReference type="GO" id="GO:0005634">
    <property type="term" value="C:nucleus"/>
    <property type="evidence" value="ECO:0007669"/>
    <property type="project" value="UniProtKB-SubCell"/>
</dbReference>
<evidence type="ECO:0000256" key="9">
    <source>
        <dbReference type="ARBA" id="ARBA00022801"/>
    </source>
</evidence>
<protein>
    <recommendedName>
        <fullName evidence="4">Ribonuclease P protein subunit p29</fullName>
    </recommendedName>
</protein>
<dbReference type="AlphaFoldDB" id="A0AAW0XE67"/>
<keyword evidence="8" id="KW-0255">Endonuclease</keyword>
<dbReference type="EMBL" id="JARKIK010000029">
    <property type="protein sequence ID" value="KAK8742177.1"/>
    <property type="molecule type" value="Genomic_DNA"/>
</dbReference>
<reference evidence="12 13" key="1">
    <citation type="journal article" date="2024" name="BMC Genomics">
        <title>Genome assembly of redclaw crayfish (Cherax quadricarinatus) provides insights into its immune adaptation and hypoxia tolerance.</title>
        <authorList>
            <person name="Liu Z."/>
            <person name="Zheng J."/>
            <person name="Li H."/>
            <person name="Fang K."/>
            <person name="Wang S."/>
            <person name="He J."/>
            <person name="Zhou D."/>
            <person name="Weng S."/>
            <person name="Chi M."/>
            <person name="Gu Z."/>
            <person name="He J."/>
            <person name="Li F."/>
            <person name="Wang M."/>
        </authorList>
    </citation>
    <scope>NUCLEOTIDE SEQUENCE [LARGE SCALE GENOMIC DNA]</scope>
    <source>
        <strain evidence="12">ZL_2023a</strain>
    </source>
</reference>
<evidence type="ECO:0000256" key="7">
    <source>
        <dbReference type="ARBA" id="ARBA00022722"/>
    </source>
</evidence>
<comment type="subunit">
    <text evidence="10">Component of nuclear RNase P and RNase MRP ribonucleoproteins. RNase P consists of a catalytic RNA moiety and 10 different protein chains; POP1, POP4, POP5, POP7, RPP14, RPP21, RPP25, RPP30, RPP38 and RPP40. Within the RNase P complex, POP1, POP7 and RPP25 form the 'finger' subcomplex, POP5, RPP14, RPP40 and homodimeric RPP30 form the 'palm' subcomplex, and RPP21, POP4 and RPP38 form the 'wrist' subcomplex. All subunits of the RNase P complex interact with the catalytic RNA. Several subunits of RNase P are also part of the RNase MRP complex. RNase MRP consists of a catalytic RNA moiety and about 8 protein subunits; POP1, POP7, RPP25, RPP30, RPP38, RPP40 and possibly also POP4 and POP5.</text>
</comment>
<dbReference type="GO" id="GO:0033204">
    <property type="term" value="F:ribonuclease P RNA binding"/>
    <property type="evidence" value="ECO:0007669"/>
    <property type="project" value="InterPro"/>
</dbReference>
<dbReference type="GO" id="GO:0016787">
    <property type="term" value="F:hydrolase activity"/>
    <property type="evidence" value="ECO:0007669"/>
    <property type="project" value="UniProtKB-KW"/>
</dbReference>
<dbReference type="GO" id="GO:0004519">
    <property type="term" value="F:endonuclease activity"/>
    <property type="evidence" value="ECO:0007669"/>
    <property type="project" value="UniProtKB-KW"/>
</dbReference>
<keyword evidence="6" id="KW-0819">tRNA processing</keyword>
<accession>A0AAW0XE67</accession>
<keyword evidence="5" id="KW-0963">Cytoplasm</keyword>
<dbReference type="SMART" id="SM00538">
    <property type="entry name" value="POP4"/>
    <property type="match status" value="1"/>
</dbReference>
<dbReference type="GO" id="GO:0006364">
    <property type="term" value="P:rRNA processing"/>
    <property type="evidence" value="ECO:0007669"/>
    <property type="project" value="TreeGrafter"/>
</dbReference>
<comment type="caution">
    <text evidence="12">The sequence shown here is derived from an EMBL/GenBank/DDBJ whole genome shotgun (WGS) entry which is preliminary data.</text>
</comment>
<proteinExistence type="inferred from homology"/>
<evidence type="ECO:0000256" key="5">
    <source>
        <dbReference type="ARBA" id="ARBA00022490"/>
    </source>
</evidence>
<gene>
    <name evidence="12" type="ORF">OTU49_002158</name>
</gene>
<evidence type="ECO:0000256" key="6">
    <source>
        <dbReference type="ARBA" id="ARBA00022694"/>
    </source>
</evidence>
<dbReference type="InterPro" id="IPR023538">
    <property type="entry name" value="RNP1"/>
</dbReference>
<feature type="compositionally biased region" description="Basic residues" evidence="11">
    <location>
        <begin position="72"/>
        <end position="95"/>
    </location>
</feature>
<dbReference type="PANTHER" id="PTHR13348">
    <property type="entry name" value="RIBONUCLEASE P SUBUNIT P29"/>
    <property type="match status" value="1"/>
</dbReference>
<comment type="subcellular location">
    <subcellularLocation>
        <location evidence="2">Nucleus</location>
    </subcellularLocation>
</comment>
<evidence type="ECO:0000256" key="11">
    <source>
        <dbReference type="SAM" id="MobiDB-lite"/>
    </source>
</evidence>
<dbReference type="GO" id="GO:0000172">
    <property type="term" value="C:ribonuclease MRP complex"/>
    <property type="evidence" value="ECO:0007669"/>
    <property type="project" value="InterPro"/>
</dbReference>
<evidence type="ECO:0000313" key="12">
    <source>
        <dbReference type="EMBL" id="KAK8742177.1"/>
    </source>
</evidence>
<dbReference type="GO" id="GO:0001682">
    <property type="term" value="P:tRNA 5'-leader removal"/>
    <property type="evidence" value="ECO:0007669"/>
    <property type="project" value="InterPro"/>
</dbReference>
<dbReference type="SUPFAM" id="SSF101744">
    <property type="entry name" value="Rof/RNase P subunit-like"/>
    <property type="match status" value="1"/>
</dbReference>
<evidence type="ECO:0000256" key="10">
    <source>
        <dbReference type="ARBA" id="ARBA00046486"/>
    </source>
</evidence>
<keyword evidence="7" id="KW-0540">Nuclease</keyword>
<comment type="function">
    <text evidence="1">Component of ribonuclease P, a ribonucleoprotein complex that generates mature tRNA molecules by cleaving their 5'-ends.</text>
</comment>
<comment type="similarity">
    <text evidence="3">Belongs to the eukaryotic/archaeal RNase P protein component 1 family.</text>
</comment>
<dbReference type="InterPro" id="IPR016848">
    <property type="entry name" value="RNase_P/MRP_Rpp29-subunit"/>
</dbReference>
<evidence type="ECO:0000256" key="3">
    <source>
        <dbReference type="ARBA" id="ARBA00006181"/>
    </source>
</evidence>
<feature type="region of interest" description="Disordered" evidence="11">
    <location>
        <begin position="72"/>
        <end position="98"/>
    </location>
</feature>
<name>A0AAW0XE67_CHEQU</name>
<dbReference type="InterPro" id="IPR023534">
    <property type="entry name" value="Rof/RNase_P-like"/>
</dbReference>
<evidence type="ECO:0000256" key="8">
    <source>
        <dbReference type="ARBA" id="ARBA00022759"/>
    </source>
</evidence>
<dbReference type="Pfam" id="PF01868">
    <property type="entry name" value="RNase_P-MRP_p29"/>
    <property type="match status" value="1"/>
</dbReference>
<sequence>MDSKTKIYDALPKIITERSSDLINLQSVKVDAESSKQQLRDLLETYVPKCDKDDVDNEVRKYFLLTDKKARRRPHKSLRKKNIPGRAPHRGKKRLTGRERRELGLHKVDRSNKTFEMFLPINDIWKKYAEALLGITHFMESGWTGGDRDTKTEAVQNRVRKIDYFGCFMRVTKSRCSEYIGIQGIVIRETKNTFMMICPNDKVKIIPKLHSEFSFVVGKVGFSVLGNHLHQRSAERAKHNFKKLSLWL</sequence>
<dbReference type="Gene3D" id="2.30.30.210">
    <property type="entry name" value="Ribonuclease P/MRP, subunit p29"/>
    <property type="match status" value="1"/>
</dbReference>
<dbReference type="InterPro" id="IPR036980">
    <property type="entry name" value="RNase_P/MRP_Rpp29_sf"/>
</dbReference>
<dbReference type="Proteomes" id="UP001445076">
    <property type="component" value="Unassembled WGS sequence"/>
</dbReference>
<evidence type="ECO:0000313" key="13">
    <source>
        <dbReference type="Proteomes" id="UP001445076"/>
    </source>
</evidence>
<keyword evidence="9" id="KW-0378">Hydrolase</keyword>
<dbReference type="PANTHER" id="PTHR13348:SF0">
    <property type="entry name" value="RIBONUCLEASE P PROTEIN SUBUNIT P29"/>
    <property type="match status" value="1"/>
</dbReference>
<dbReference type="HAMAP" id="MF_00754">
    <property type="entry name" value="RNase_P_1"/>
    <property type="match status" value="1"/>
</dbReference>
<dbReference type="GO" id="GO:0030677">
    <property type="term" value="C:ribonuclease P complex"/>
    <property type="evidence" value="ECO:0007669"/>
    <property type="project" value="InterPro"/>
</dbReference>